<organism evidence="12 13">
    <name type="scientific">Sorangium cellulosum</name>
    <name type="common">Polyangium cellulosum</name>
    <dbReference type="NCBI Taxonomy" id="56"/>
    <lineage>
        <taxon>Bacteria</taxon>
        <taxon>Pseudomonadati</taxon>
        <taxon>Myxococcota</taxon>
        <taxon>Polyangia</taxon>
        <taxon>Polyangiales</taxon>
        <taxon>Polyangiaceae</taxon>
        <taxon>Sorangium</taxon>
    </lineage>
</organism>
<dbReference type="CDD" id="cd06261">
    <property type="entry name" value="TM_PBP2"/>
    <property type="match status" value="1"/>
</dbReference>
<evidence type="ECO:0000256" key="3">
    <source>
        <dbReference type="ARBA" id="ARBA00016864"/>
    </source>
</evidence>
<dbReference type="GO" id="GO:0005315">
    <property type="term" value="F:phosphate transmembrane transporter activity"/>
    <property type="evidence" value="ECO:0007669"/>
    <property type="project" value="InterPro"/>
</dbReference>
<keyword evidence="5 10" id="KW-1003">Cell membrane</keyword>
<feature type="transmembrane region" description="Helical" evidence="10">
    <location>
        <begin position="35"/>
        <end position="60"/>
    </location>
</feature>
<sequence>MSNDAPAPAARPSAAARRTLLEPAPGERLRRARSYFFEGLCVSSAVVVLVPLFLIFIYVVSKGLSGLSLDFFTQLPKPPLGDERSGMGNAVVGTLILVAIGCCIGLPTGILAGIYLAEIGRGKLASAIRFIADVLGGVPSITIGVFVYALVVVPMKRFSALAGGVALAIVMLPTVTRTTEELLKLVPAHLREASLALGVPEWRTSLLVVLRTASPGIGTGVMLAVARIAGETAPVLLTALGFQYWSVAVDRPIASLPVQIWRNATSPYPRWQQEAWTGALVLIALVFFLNLLARIVTSRSVKAR</sequence>
<evidence type="ECO:0000256" key="9">
    <source>
        <dbReference type="ARBA" id="ARBA00023136"/>
    </source>
</evidence>
<accession>A0A4P2QNY2</accession>
<keyword evidence="4" id="KW-0813">Transport</keyword>
<keyword evidence="9 10" id="KW-0472">Membrane</keyword>
<evidence type="ECO:0000256" key="6">
    <source>
        <dbReference type="ARBA" id="ARBA00022592"/>
    </source>
</evidence>
<evidence type="ECO:0000256" key="7">
    <source>
        <dbReference type="ARBA" id="ARBA00022692"/>
    </source>
</evidence>
<name>A0A4P2QNY2_SORCE</name>
<evidence type="ECO:0000256" key="10">
    <source>
        <dbReference type="RuleBase" id="RU363043"/>
    </source>
</evidence>
<comment type="caution">
    <text evidence="10">Lacks conserved residue(s) required for the propagation of feature annotation.</text>
</comment>
<feature type="transmembrane region" description="Helical" evidence="10">
    <location>
        <begin position="128"/>
        <end position="151"/>
    </location>
</feature>
<dbReference type="InterPro" id="IPR035906">
    <property type="entry name" value="MetI-like_sf"/>
</dbReference>
<dbReference type="Proteomes" id="UP000295497">
    <property type="component" value="Chromosome"/>
</dbReference>
<evidence type="ECO:0000313" key="13">
    <source>
        <dbReference type="Proteomes" id="UP000295497"/>
    </source>
</evidence>
<dbReference type="Gene3D" id="1.10.3720.10">
    <property type="entry name" value="MetI-like"/>
    <property type="match status" value="1"/>
</dbReference>
<dbReference type="GO" id="GO:0035435">
    <property type="term" value="P:phosphate ion transmembrane transport"/>
    <property type="evidence" value="ECO:0007669"/>
    <property type="project" value="InterPro"/>
</dbReference>
<dbReference type="InterPro" id="IPR051408">
    <property type="entry name" value="Phosphate_transprt_permease"/>
</dbReference>
<evidence type="ECO:0000256" key="5">
    <source>
        <dbReference type="ARBA" id="ARBA00022475"/>
    </source>
</evidence>
<evidence type="ECO:0000313" key="12">
    <source>
        <dbReference type="EMBL" id="AUX31656.1"/>
    </source>
</evidence>
<dbReference type="EMBL" id="CP012672">
    <property type="protein sequence ID" value="AUX31656.1"/>
    <property type="molecule type" value="Genomic_DNA"/>
</dbReference>
<keyword evidence="7 10" id="KW-0812">Transmembrane</keyword>
<dbReference type="RefSeq" id="WP_129575410.1">
    <property type="nucleotide sequence ID" value="NZ_CP012672.1"/>
</dbReference>
<feature type="transmembrane region" description="Helical" evidence="10">
    <location>
        <begin position="90"/>
        <end position="116"/>
    </location>
</feature>
<dbReference type="AlphaFoldDB" id="A0A4P2QNY2"/>
<dbReference type="PANTHER" id="PTHR42922">
    <property type="entry name" value="PHOSPHATE TRANSPORT SYSTEM PERMEASE PROTEIN PSTA"/>
    <property type="match status" value="1"/>
</dbReference>
<reference evidence="12 13" key="1">
    <citation type="submission" date="2015-09" db="EMBL/GenBank/DDBJ databases">
        <title>Sorangium comparison.</title>
        <authorList>
            <person name="Zaburannyi N."/>
            <person name="Bunk B."/>
            <person name="Overmann J."/>
            <person name="Mueller R."/>
        </authorList>
    </citation>
    <scope>NUCLEOTIDE SEQUENCE [LARGE SCALE GENOMIC DNA]</scope>
    <source>
        <strain evidence="12 13">So ce836</strain>
    </source>
</reference>
<keyword evidence="8 10" id="KW-1133">Transmembrane helix</keyword>
<protein>
    <recommendedName>
        <fullName evidence="3 10">Phosphate transport system permease protein PstA</fullName>
    </recommendedName>
</protein>
<dbReference type="NCBIfam" id="TIGR00974">
    <property type="entry name" value="3a0107s02c"/>
    <property type="match status" value="1"/>
</dbReference>
<evidence type="ECO:0000259" key="11">
    <source>
        <dbReference type="PROSITE" id="PS50928"/>
    </source>
</evidence>
<dbReference type="InterPro" id="IPR005672">
    <property type="entry name" value="Phosphate_PstA"/>
</dbReference>
<dbReference type="Pfam" id="PF00528">
    <property type="entry name" value="BPD_transp_1"/>
    <property type="match status" value="1"/>
</dbReference>
<evidence type="ECO:0000256" key="2">
    <source>
        <dbReference type="ARBA" id="ARBA00007069"/>
    </source>
</evidence>
<dbReference type="PANTHER" id="PTHR42922:SF1">
    <property type="entry name" value="PHOSPHATE TRANSPORT SYSTEM PERMEASE PROTEIN PSTA"/>
    <property type="match status" value="1"/>
</dbReference>
<evidence type="ECO:0000256" key="8">
    <source>
        <dbReference type="ARBA" id="ARBA00022989"/>
    </source>
</evidence>
<keyword evidence="6" id="KW-0592">Phosphate transport</keyword>
<comment type="subcellular location">
    <subcellularLocation>
        <location evidence="1 10">Cell membrane</location>
        <topology evidence="1 10">Multi-pass membrane protein</topology>
    </subcellularLocation>
</comment>
<comment type="similarity">
    <text evidence="2 10">Belongs to the binding-protein-dependent transport system permease family. CysTW subfamily.</text>
</comment>
<feature type="domain" description="ABC transmembrane type-1" evidence="11">
    <location>
        <begin position="91"/>
        <end position="293"/>
    </location>
</feature>
<dbReference type="PROSITE" id="PS50928">
    <property type="entry name" value="ABC_TM1"/>
    <property type="match status" value="1"/>
</dbReference>
<dbReference type="GO" id="GO:0005886">
    <property type="term" value="C:plasma membrane"/>
    <property type="evidence" value="ECO:0007669"/>
    <property type="project" value="UniProtKB-SubCell"/>
</dbReference>
<feature type="transmembrane region" description="Helical" evidence="10">
    <location>
        <begin position="275"/>
        <end position="296"/>
    </location>
</feature>
<dbReference type="InterPro" id="IPR000515">
    <property type="entry name" value="MetI-like"/>
</dbReference>
<proteinExistence type="inferred from homology"/>
<evidence type="ECO:0000256" key="4">
    <source>
        <dbReference type="ARBA" id="ARBA00022448"/>
    </source>
</evidence>
<evidence type="ECO:0000256" key="1">
    <source>
        <dbReference type="ARBA" id="ARBA00004651"/>
    </source>
</evidence>
<gene>
    <name evidence="12" type="ORF">SOCE836_037870</name>
</gene>
<dbReference type="SUPFAM" id="SSF161098">
    <property type="entry name" value="MetI-like"/>
    <property type="match status" value="1"/>
</dbReference>